<dbReference type="PANTHER" id="PTHR36801:SF3">
    <property type="entry name" value="OS06G0150300 PROTEIN"/>
    <property type="match status" value="1"/>
</dbReference>
<dbReference type="EMBL" id="JARAOO010000008">
    <property type="protein sequence ID" value="KAJ7958376.1"/>
    <property type="molecule type" value="Genomic_DNA"/>
</dbReference>
<dbReference type="AlphaFoldDB" id="A0AAD7PJY6"/>
<gene>
    <name evidence="1" type="ORF">O6P43_019114</name>
</gene>
<keyword evidence="2" id="KW-1185">Reference proteome</keyword>
<organism evidence="1 2">
    <name type="scientific">Quillaja saponaria</name>
    <name type="common">Soap bark tree</name>
    <dbReference type="NCBI Taxonomy" id="32244"/>
    <lineage>
        <taxon>Eukaryota</taxon>
        <taxon>Viridiplantae</taxon>
        <taxon>Streptophyta</taxon>
        <taxon>Embryophyta</taxon>
        <taxon>Tracheophyta</taxon>
        <taxon>Spermatophyta</taxon>
        <taxon>Magnoliopsida</taxon>
        <taxon>eudicotyledons</taxon>
        <taxon>Gunneridae</taxon>
        <taxon>Pentapetalae</taxon>
        <taxon>rosids</taxon>
        <taxon>fabids</taxon>
        <taxon>Fabales</taxon>
        <taxon>Quillajaceae</taxon>
        <taxon>Quillaja</taxon>
    </lineage>
</organism>
<protein>
    <submittedName>
        <fullName evidence="1">Transmembrane protein</fullName>
    </submittedName>
</protein>
<keyword evidence="1" id="KW-0472">Membrane</keyword>
<comment type="caution">
    <text evidence="1">The sequence shown here is derived from an EMBL/GenBank/DDBJ whole genome shotgun (WGS) entry which is preliminary data.</text>
</comment>
<reference evidence="1" key="1">
    <citation type="journal article" date="2023" name="Science">
        <title>Elucidation of the pathway for biosynthesis of saponin adjuvants from the soapbark tree.</title>
        <authorList>
            <person name="Reed J."/>
            <person name="Orme A."/>
            <person name="El-Demerdash A."/>
            <person name="Owen C."/>
            <person name="Martin L.B.B."/>
            <person name="Misra R.C."/>
            <person name="Kikuchi S."/>
            <person name="Rejzek M."/>
            <person name="Martin A.C."/>
            <person name="Harkess A."/>
            <person name="Leebens-Mack J."/>
            <person name="Louveau T."/>
            <person name="Stephenson M.J."/>
            <person name="Osbourn A."/>
        </authorList>
    </citation>
    <scope>NUCLEOTIDE SEQUENCE</scope>
    <source>
        <strain evidence="1">S10</strain>
    </source>
</reference>
<dbReference type="KEGG" id="qsa:O6P43_019114"/>
<name>A0AAD7PJY6_QUISA</name>
<evidence type="ECO:0000313" key="2">
    <source>
        <dbReference type="Proteomes" id="UP001163823"/>
    </source>
</evidence>
<sequence>MAATMAIISAMCIDRFRKKISPPPTSADPLTIQDIDKCSPPLIMAMETTTTITPPLPPQIIEETGPEDIRETENNDTQMKDIPLPPAMKQTGDTFFRNNMEKCRSERRLSMNLSIKLPRSLSVARNWDHKKGKLKTEESIWTKTIILGEKCKVPGEDDAVLYELKGNKIPAFHPRTTSSISVLSRQYSFTDPDSLPCPQPQEEKASQT</sequence>
<dbReference type="Proteomes" id="UP001163823">
    <property type="component" value="Chromosome 8"/>
</dbReference>
<accession>A0AAD7PJY6</accession>
<dbReference type="PANTHER" id="PTHR36801">
    <property type="entry name" value="OS06G0150200 PROTEIN"/>
    <property type="match status" value="1"/>
</dbReference>
<evidence type="ECO:0000313" key="1">
    <source>
        <dbReference type="EMBL" id="KAJ7958376.1"/>
    </source>
</evidence>
<keyword evidence="1" id="KW-0812">Transmembrane</keyword>
<proteinExistence type="predicted"/>